<reference evidence="1 2" key="1">
    <citation type="submission" date="2023-09" db="EMBL/GenBank/DDBJ databases">
        <authorList>
            <person name="Wang M."/>
        </authorList>
    </citation>
    <scope>NUCLEOTIDE SEQUENCE [LARGE SCALE GENOMIC DNA]</scope>
    <source>
        <strain evidence="1">GT-2023</strain>
        <tissue evidence="1">Liver</tissue>
    </source>
</reference>
<comment type="caution">
    <text evidence="1">The sequence shown here is derived from an EMBL/GenBank/DDBJ whole genome shotgun (WGS) entry which is preliminary data.</text>
</comment>
<keyword evidence="2" id="KW-1185">Reference proteome</keyword>
<dbReference type="EMBL" id="JAYMGO010000004">
    <property type="protein sequence ID" value="KAL1276570.1"/>
    <property type="molecule type" value="Genomic_DNA"/>
</dbReference>
<evidence type="ECO:0000313" key="2">
    <source>
        <dbReference type="Proteomes" id="UP001558613"/>
    </source>
</evidence>
<accession>A0ABR3NHV1</accession>
<dbReference type="Proteomes" id="UP001558613">
    <property type="component" value="Unassembled WGS sequence"/>
</dbReference>
<name>A0ABR3NHV1_9TELE</name>
<proteinExistence type="predicted"/>
<sequence>MHSIQLLSTLPIHTASSYTSGISFREQFPNTASVINCSETEHHQIPGLHCTMEEGAGDKSITANTGFLAYLCPGNEVMSARGFIINDLLYKRIHSPAMRLSEEDTTSTRRIM</sequence>
<organism evidence="1 2">
    <name type="scientific">Cirrhinus molitorella</name>
    <name type="common">mud carp</name>
    <dbReference type="NCBI Taxonomy" id="172907"/>
    <lineage>
        <taxon>Eukaryota</taxon>
        <taxon>Metazoa</taxon>
        <taxon>Chordata</taxon>
        <taxon>Craniata</taxon>
        <taxon>Vertebrata</taxon>
        <taxon>Euteleostomi</taxon>
        <taxon>Actinopterygii</taxon>
        <taxon>Neopterygii</taxon>
        <taxon>Teleostei</taxon>
        <taxon>Ostariophysi</taxon>
        <taxon>Cypriniformes</taxon>
        <taxon>Cyprinidae</taxon>
        <taxon>Labeoninae</taxon>
        <taxon>Labeonini</taxon>
        <taxon>Cirrhinus</taxon>
    </lineage>
</organism>
<evidence type="ECO:0000313" key="1">
    <source>
        <dbReference type="EMBL" id="KAL1276570.1"/>
    </source>
</evidence>
<gene>
    <name evidence="1" type="ORF">QQF64_036193</name>
</gene>
<protein>
    <submittedName>
        <fullName evidence="1">Uncharacterized protein</fullName>
    </submittedName>
</protein>